<keyword evidence="4" id="KW-0067">ATP-binding</keyword>
<dbReference type="GO" id="GO:0005524">
    <property type="term" value="F:ATP binding"/>
    <property type="evidence" value="ECO:0007669"/>
    <property type="project" value="UniProtKB-KW"/>
</dbReference>
<dbReference type="InterPro" id="IPR027417">
    <property type="entry name" value="P-loop_NTPase"/>
</dbReference>
<proteinExistence type="predicted"/>
<comment type="caution">
    <text evidence="7">The sequence shown here is derived from an EMBL/GenBank/DDBJ whole genome shotgun (WGS) entry which is preliminary data.</text>
</comment>
<keyword evidence="3 7" id="KW-0347">Helicase</keyword>
<dbReference type="GO" id="GO:0004386">
    <property type="term" value="F:helicase activity"/>
    <property type="evidence" value="ECO:0007669"/>
    <property type="project" value="UniProtKB-KW"/>
</dbReference>
<dbReference type="Pfam" id="PF00270">
    <property type="entry name" value="DEAD"/>
    <property type="match status" value="1"/>
</dbReference>
<organism evidence="7 8">
    <name type="scientific">Ruficoccus amylovorans</name>
    <dbReference type="NCBI Taxonomy" id="1804625"/>
    <lineage>
        <taxon>Bacteria</taxon>
        <taxon>Pseudomonadati</taxon>
        <taxon>Verrucomicrobiota</taxon>
        <taxon>Opitutia</taxon>
        <taxon>Puniceicoccales</taxon>
        <taxon>Cerasicoccaceae</taxon>
        <taxon>Ruficoccus</taxon>
    </lineage>
</organism>
<name>A0A842HA70_9BACT</name>
<feature type="domain" description="Helicase ATP-binding" evidence="5">
    <location>
        <begin position="19"/>
        <end position="169"/>
    </location>
</feature>
<reference evidence="7 8" key="1">
    <citation type="submission" date="2020-07" db="EMBL/GenBank/DDBJ databases">
        <authorList>
            <person name="Feng X."/>
        </authorList>
    </citation>
    <scope>NUCLEOTIDE SEQUENCE [LARGE SCALE GENOMIC DNA]</scope>
    <source>
        <strain evidence="7 8">JCM31066</strain>
    </source>
</reference>
<evidence type="ECO:0000256" key="2">
    <source>
        <dbReference type="ARBA" id="ARBA00022801"/>
    </source>
</evidence>
<dbReference type="Pfam" id="PF00271">
    <property type="entry name" value="Helicase_C"/>
    <property type="match status" value="1"/>
</dbReference>
<evidence type="ECO:0000313" key="7">
    <source>
        <dbReference type="EMBL" id="MBC2593029.1"/>
    </source>
</evidence>
<keyword evidence="2" id="KW-0378">Hydrolase</keyword>
<dbReference type="InterPro" id="IPR050474">
    <property type="entry name" value="Hel308_SKI2-like"/>
</dbReference>
<dbReference type="PROSITE" id="PS51192">
    <property type="entry name" value="HELICASE_ATP_BIND_1"/>
    <property type="match status" value="1"/>
</dbReference>
<dbReference type="InterPro" id="IPR011545">
    <property type="entry name" value="DEAD/DEAH_box_helicase_dom"/>
</dbReference>
<keyword evidence="8" id="KW-1185">Reference proteome</keyword>
<gene>
    <name evidence="7" type="ORF">H5P28_02030</name>
</gene>
<dbReference type="Gene3D" id="3.40.50.300">
    <property type="entry name" value="P-loop containing nucleotide triphosphate hydrolases"/>
    <property type="match status" value="2"/>
</dbReference>
<dbReference type="GO" id="GO:0016787">
    <property type="term" value="F:hydrolase activity"/>
    <property type="evidence" value="ECO:0007669"/>
    <property type="project" value="UniProtKB-KW"/>
</dbReference>
<protein>
    <submittedName>
        <fullName evidence="7">DEAD/DEAH box helicase</fullName>
    </submittedName>
</protein>
<evidence type="ECO:0000259" key="5">
    <source>
        <dbReference type="PROSITE" id="PS51192"/>
    </source>
</evidence>
<accession>A0A842HA70</accession>
<evidence type="ECO:0000256" key="1">
    <source>
        <dbReference type="ARBA" id="ARBA00022741"/>
    </source>
</evidence>
<dbReference type="SMART" id="SM00490">
    <property type="entry name" value="HELICc"/>
    <property type="match status" value="1"/>
</dbReference>
<dbReference type="AlphaFoldDB" id="A0A842HA70"/>
<evidence type="ECO:0000256" key="4">
    <source>
        <dbReference type="ARBA" id="ARBA00022840"/>
    </source>
</evidence>
<dbReference type="PANTHER" id="PTHR47961:SF8">
    <property type="entry name" value="DEXH-BOX ATP-DEPENDENT RNA HELICASE DEXH15 CHLOROPLASTIC"/>
    <property type="match status" value="1"/>
</dbReference>
<evidence type="ECO:0000259" key="6">
    <source>
        <dbReference type="PROSITE" id="PS51194"/>
    </source>
</evidence>
<evidence type="ECO:0000256" key="3">
    <source>
        <dbReference type="ARBA" id="ARBA00022806"/>
    </source>
</evidence>
<dbReference type="PROSITE" id="PS51194">
    <property type="entry name" value="HELICASE_CTER"/>
    <property type="match status" value="1"/>
</dbReference>
<feature type="domain" description="Helicase C-terminal" evidence="6">
    <location>
        <begin position="203"/>
        <end position="415"/>
    </location>
</feature>
<dbReference type="GO" id="GO:0003676">
    <property type="term" value="F:nucleic acid binding"/>
    <property type="evidence" value="ECO:0007669"/>
    <property type="project" value="InterPro"/>
</dbReference>
<dbReference type="InterPro" id="IPR014001">
    <property type="entry name" value="Helicase_ATP-bd"/>
</dbReference>
<dbReference type="RefSeq" id="WP_185674028.1">
    <property type="nucleotide sequence ID" value="NZ_JACHVB010000012.1"/>
</dbReference>
<keyword evidence="1" id="KW-0547">Nucleotide-binding</keyword>
<dbReference type="PANTHER" id="PTHR47961">
    <property type="entry name" value="DNA POLYMERASE THETA, PUTATIVE (AFU_ORTHOLOGUE AFUA_1G05260)-RELATED"/>
    <property type="match status" value="1"/>
</dbReference>
<dbReference type="SUPFAM" id="SSF52540">
    <property type="entry name" value="P-loop containing nucleoside triphosphate hydrolases"/>
    <property type="match status" value="1"/>
</dbReference>
<dbReference type="EMBL" id="JACHVB010000012">
    <property type="protein sequence ID" value="MBC2593029.1"/>
    <property type="molecule type" value="Genomic_DNA"/>
</dbReference>
<dbReference type="SMART" id="SM00487">
    <property type="entry name" value="DEXDc"/>
    <property type="match status" value="1"/>
</dbReference>
<sequence length="826" mass="92611">MEGLGTSLKIPDLWQQEAVNYLKEGKDVVVHAPTGAGKTYIFELLMKAGFKHQAIYTVPTRALANDKLYEWRRQGWNVGIATGDIAEKTDAPVVVATLETQKNRLLKGEGPGLLVIDEYQMLGDPSRGVNYELAVASAPPGTQLLLLSGSVGNPQKVVSWLRRIGRDAEIVYRHERPVPQDEIMLEALSDRLPGNIRGFWPRFIARALAADFGPILVFAPRRHAAEDLARQLSAALPLPEWLELTPEQKHLAGDPMAKLLRNRIAFHHSGLSYQQRAGLIEPLAKKGQLRVIVATTGLAAGINFCMKSVLVTDREYQAGNRSQLVRPDELLQMFGRAGRRGLDEKGYVLVAPGKPRLNEARPLQLRRSPHIDWGSFHAVMHEARREGESPVSAAESLSERLFSERPVELGLRQLNISTASHSLVHKAEAESASNAPRPKIKEMLNSEGEWERQRPRSKVRLGETLIHAKGRWKNALRLPESLARIQVGNLCKLGGEAGNIYGRQVALAMMPQAANSGSVTLVKWMYQQVRAHYGQLDPEARLPGRYWRLEHFERDLVPLLPYFTQGGKVLDLIEHKGLISARLDYSGAQVFARVDSHGRALINPPFRVVEPPPFPTFAELAGPPAGLQHARSTPAQWWHQLGLIDEHKCPTRRGVIFSFFNHGEGLAIAAALEDESYALEDLLYDLANLRAGHRFEEYEDASARLGNVCRLRYHGLTCPGYLEQGVPPEYGNGAAEVLAKIRTSPGSRAELVTENLRHGDIERALLEWRSILNHICFAPDYHWERWRELKELARVFVATYFSLAQVSDLPELTHAQRQRFNCRLRW</sequence>
<dbReference type="Proteomes" id="UP000546464">
    <property type="component" value="Unassembled WGS sequence"/>
</dbReference>
<dbReference type="InterPro" id="IPR001650">
    <property type="entry name" value="Helicase_C-like"/>
</dbReference>
<evidence type="ECO:0000313" key="8">
    <source>
        <dbReference type="Proteomes" id="UP000546464"/>
    </source>
</evidence>